<evidence type="ECO:0000256" key="14">
    <source>
        <dbReference type="ARBA" id="ARBA00023034"/>
    </source>
</evidence>
<keyword evidence="12" id="KW-0256">Endoplasmic reticulum</keyword>
<dbReference type="SUPFAM" id="SSF53187">
    <property type="entry name" value="Zn-dependent exopeptidases"/>
    <property type="match status" value="1"/>
</dbReference>
<keyword evidence="9" id="KW-0479">Metal-binding</keyword>
<keyword evidence="6" id="KW-0964">Secreted</keyword>
<dbReference type="Pfam" id="PF04389">
    <property type="entry name" value="Peptidase_M28"/>
    <property type="match status" value="1"/>
</dbReference>
<evidence type="ECO:0000313" key="24">
    <source>
        <dbReference type="Proteomes" id="UP001216253"/>
    </source>
</evidence>
<dbReference type="Gene3D" id="3.50.30.30">
    <property type="match status" value="1"/>
</dbReference>
<evidence type="ECO:0000256" key="5">
    <source>
        <dbReference type="ARBA" id="ARBA00014116"/>
    </source>
</evidence>
<dbReference type="InterPro" id="IPR039866">
    <property type="entry name" value="CPQ"/>
</dbReference>
<dbReference type="InterPro" id="IPR007484">
    <property type="entry name" value="Peptidase_M28"/>
</dbReference>
<keyword evidence="17" id="KW-0325">Glycoprotein</keyword>
<keyword evidence="10 21" id="KW-0732">Signal</keyword>
<evidence type="ECO:0000256" key="13">
    <source>
        <dbReference type="ARBA" id="ARBA00022833"/>
    </source>
</evidence>
<keyword evidence="8" id="KW-0645">Protease</keyword>
<name>A0ABT5WW57_9SPHN</name>
<feature type="domain" description="Peptidase M28" evidence="22">
    <location>
        <begin position="245"/>
        <end position="434"/>
    </location>
</feature>
<keyword evidence="15" id="KW-0482">Metalloprotease</keyword>
<evidence type="ECO:0000256" key="4">
    <source>
        <dbReference type="ARBA" id="ARBA00004613"/>
    </source>
</evidence>
<gene>
    <name evidence="23" type="ORF">PYV00_20810</name>
</gene>
<evidence type="ECO:0000256" key="18">
    <source>
        <dbReference type="ARBA" id="ARBA00023228"/>
    </source>
</evidence>
<protein>
    <recommendedName>
        <fullName evidence="5">Carboxypeptidase Q</fullName>
    </recommendedName>
    <alternativeName>
        <fullName evidence="20">Plasma glutamate carboxypeptidase</fullName>
    </alternativeName>
</protein>
<evidence type="ECO:0000256" key="8">
    <source>
        <dbReference type="ARBA" id="ARBA00022670"/>
    </source>
</evidence>
<evidence type="ECO:0000256" key="16">
    <source>
        <dbReference type="ARBA" id="ARBA00023145"/>
    </source>
</evidence>
<keyword evidence="24" id="KW-1185">Reference proteome</keyword>
<comment type="subunit">
    <text evidence="19">Homodimer. The monomeric form is inactive while the homodimer is active.</text>
</comment>
<evidence type="ECO:0000256" key="20">
    <source>
        <dbReference type="ARBA" id="ARBA00033328"/>
    </source>
</evidence>
<keyword evidence="18" id="KW-0458">Lysosome</keyword>
<evidence type="ECO:0000256" key="12">
    <source>
        <dbReference type="ARBA" id="ARBA00022824"/>
    </source>
</evidence>
<evidence type="ECO:0000256" key="6">
    <source>
        <dbReference type="ARBA" id="ARBA00022525"/>
    </source>
</evidence>
<evidence type="ECO:0000313" key="23">
    <source>
        <dbReference type="EMBL" id="MDE8654140.1"/>
    </source>
</evidence>
<keyword evidence="11" id="KW-0378">Hydrolase</keyword>
<sequence>MLYRTSLAALLAATTAIAPLHATPTQGSGVAWDIVEGITTEIGPRPAGSPAEARARAWGKAKLEALGFKGVAIDEFKTSAWQRGEEHARLTAPYAQPLAITALGNSVPTPAQGLEGELVYFPTLDALRAAPEGSLKGRIAFVDHAMRRAQDGSGYGPYGDVRREGPGIASQKGAAGIVIRSAGTDSHRNPHTGATRFPEGIVPIPSGAVANPDADLIARIAARGKPMRIALTLLGKPNPQAPSGNVIGELPGRDPSLPKIVVACHLDSWDLGTGAIDDAAGCAIVTAAALQASRGGQLLRTVRVLWAGNEEMGSGDGGADNYARVHGAEKHALAMESDFGADRVWQVTLRLAEANKPLGDRIKAALWPMGVVPHPGMADGGADVGPIIARQNLAVIDLGQDGTHYFDLHHTPDDTLDKVDPAALQQNVDAWAAVLGIVANEPGEIVPVPASTPGE</sequence>
<evidence type="ECO:0000256" key="10">
    <source>
        <dbReference type="ARBA" id="ARBA00022729"/>
    </source>
</evidence>
<evidence type="ECO:0000256" key="17">
    <source>
        <dbReference type="ARBA" id="ARBA00023180"/>
    </source>
</evidence>
<accession>A0ABT5WW57</accession>
<evidence type="ECO:0000256" key="15">
    <source>
        <dbReference type="ARBA" id="ARBA00023049"/>
    </source>
</evidence>
<dbReference type="Gene3D" id="3.40.630.10">
    <property type="entry name" value="Zn peptidases"/>
    <property type="match status" value="1"/>
</dbReference>
<organism evidence="23 24">
    <name type="scientific">Novosphingobium album</name>
    <name type="common">ex Liu et al. 2023</name>
    <dbReference type="NCBI Taxonomy" id="3031130"/>
    <lineage>
        <taxon>Bacteria</taxon>
        <taxon>Pseudomonadati</taxon>
        <taxon>Pseudomonadota</taxon>
        <taxon>Alphaproteobacteria</taxon>
        <taxon>Sphingomonadales</taxon>
        <taxon>Sphingomonadaceae</taxon>
        <taxon>Novosphingobium</taxon>
    </lineage>
</organism>
<evidence type="ECO:0000256" key="21">
    <source>
        <dbReference type="SAM" id="SignalP"/>
    </source>
</evidence>
<feature type="signal peptide" evidence="21">
    <location>
        <begin position="1"/>
        <end position="22"/>
    </location>
</feature>
<evidence type="ECO:0000256" key="3">
    <source>
        <dbReference type="ARBA" id="ARBA00004555"/>
    </source>
</evidence>
<comment type="caution">
    <text evidence="23">The sequence shown here is derived from an EMBL/GenBank/DDBJ whole genome shotgun (WGS) entry which is preliminary data.</text>
</comment>
<comment type="subcellular location">
    <subcellularLocation>
        <location evidence="1">Endoplasmic reticulum</location>
    </subcellularLocation>
    <subcellularLocation>
        <location evidence="3">Golgi apparatus</location>
    </subcellularLocation>
    <subcellularLocation>
        <location evidence="2">Lysosome</location>
    </subcellularLocation>
    <subcellularLocation>
        <location evidence="4">Secreted</location>
    </subcellularLocation>
</comment>
<evidence type="ECO:0000256" key="2">
    <source>
        <dbReference type="ARBA" id="ARBA00004371"/>
    </source>
</evidence>
<evidence type="ECO:0000256" key="19">
    <source>
        <dbReference type="ARBA" id="ARBA00025833"/>
    </source>
</evidence>
<dbReference type="Proteomes" id="UP001216253">
    <property type="component" value="Unassembled WGS sequence"/>
</dbReference>
<keyword evidence="7" id="KW-0121">Carboxypeptidase</keyword>
<evidence type="ECO:0000256" key="7">
    <source>
        <dbReference type="ARBA" id="ARBA00022645"/>
    </source>
</evidence>
<keyword evidence="14" id="KW-0333">Golgi apparatus</keyword>
<evidence type="ECO:0000256" key="9">
    <source>
        <dbReference type="ARBA" id="ARBA00022723"/>
    </source>
</evidence>
<keyword evidence="13" id="KW-0862">Zinc</keyword>
<evidence type="ECO:0000259" key="22">
    <source>
        <dbReference type="Pfam" id="PF04389"/>
    </source>
</evidence>
<evidence type="ECO:0000256" key="11">
    <source>
        <dbReference type="ARBA" id="ARBA00022801"/>
    </source>
</evidence>
<dbReference type="EMBL" id="JARESE010000073">
    <property type="protein sequence ID" value="MDE8654140.1"/>
    <property type="molecule type" value="Genomic_DNA"/>
</dbReference>
<dbReference type="PANTHER" id="PTHR12053">
    <property type="entry name" value="PROTEASE FAMILY M28 PLASMA GLUTAMATE CARBOXYPEPTIDASE-RELATED"/>
    <property type="match status" value="1"/>
</dbReference>
<dbReference type="RefSeq" id="WP_275230253.1">
    <property type="nucleotide sequence ID" value="NZ_JARESE010000073.1"/>
</dbReference>
<proteinExistence type="predicted"/>
<keyword evidence="16" id="KW-0865">Zymogen</keyword>
<evidence type="ECO:0000256" key="1">
    <source>
        <dbReference type="ARBA" id="ARBA00004240"/>
    </source>
</evidence>
<reference evidence="23 24" key="1">
    <citation type="submission" date="2023-03" db="EMBL/GenBank/DDBJ databases">
        <title>NovoSphingobium album sp. nov. isolated from polycyclic aromatic hydrocarbons- and heavy-metal polluted soil.</title>
        <authorList>
            <person name="Liu Z."/>
            <person name="Wang K."/>
        </authorList>
    </citation>
    <scope>NUCLEOTIDE SEQUENCE [LARGE SCALE GENOMIC DNA]</scope>
    <source>
        <strain evidence="23 24">H3SJ31-1</strain>
    </source>
</reference>
<dbReference type="PANTHER" id="PTHR12053:SF3">
    <property type="entry name" value="CARBOXYPEPTIDASE Q"/>
    <property type="match status" value="1"/>
</dbReference>
<feature type="chain" id="PRO_5045171887" description="Carboxypeptidase Q" evidence="21">
    <location>
        <begin position="23"/>
        <end position="455"/>
    </location>
</feature>